<evidence type="ECO:0000313" key="3">
    <source>
        <dbReference type="EMBL" id="CAL1173912.1"/>
    </source>
</evidence>
<comment type="caution">
    <text evidence="2">The sequence shown here is derived from an EMBL/GenBank/DDBJ whole genome shotgun (WGS) entry which is preliminary data.</text>
</comment>
<gene>
    <name evidence="2" type="ORF">C1SCF055_LOCUS44949</name>
</gene>
<feature type="region of interest" description="Disordered" evidence="1">
    <location>
        <begin position="960"/>
        <end position="1026"/>
    </location>
</feature>
<feature type="compositionally biased region" description="Low complexity" evidence="1">
    <location>
        <begin position="975"/>
        <end position="984"/>
    </location>
</feature>
<keyword evidence="4" id="KW-1185">Reference proteome</keyword>
<accession>A0A9P1GTJ1</accession>
<feature type="region of interest" description="Disordered" evidence="1">
    <location>
        <begin position="592"/>
        <end position="614"/>
    </location>
</feature>
<protein>
    <submittedName>
        <fullName evidence="2">Uncharacterized protein</fullName>
    </submittedName>
</protein>
<evidence type="ECO:0000256" key="1">
    <source>
        <dbReference type="SAM" id="MobiDB-lite"/>
    </source>
</evidence>
<evidence type="ECO:0000313" key="4">
    <source>
        <dbReference type="Proteomes" id="UP001152797"/>
    </source>
</evidence>
<reference evidence="3" key="2">
    <citation type="submission" date="2024-04" db="EMBL/GenBank/DDBJ databases">
        <authorList>
            <person name="Chen Y."/>
            <person name="Shah S."/>
            <person name="Dougan E. K."/>
            <person name="Thang M."/>
            <person name="Chan C."/>
        </authorList>
    </citation>
    <scope>NUCLEOTIDE SEQUENCE [LARGE SCALE GENOMIC DNA]</scope>
</reference>
<dbReference type="EMBL" id="CAMXCT010006817">
    <property type="protein sequence ID" value="CAI4020537.1"/>
    <property type="molecule type" value="Genomic_DNA"/>
</dbReference>
<proteinExistence type="predicted"/>
<dbReference type="EMBL" id="CAMXCT030006817">
    <property type="protein sequence ID" value="CAL4807849.1"/>
    <property type="molecule type" value="Genomic_DNA"/>
</dbReference>
<reference evidence="2" key="1">
    <citation type="submission" date="2022-10" db="EMBL/GenBank/DDBJ databases">
        <authorList>
            <person name="Chen Y."/>
            <person name="Dougan E. K."/>
            <person name="Chan C."/>
            <person name="Rhodes N."/>
            <person name="Thang M."/>
        </authorList>
    </citation>
    <scope>NUCLEOTIDE SEQUENCE</scope>
</reference>
<dbReference type="Proteomes" id="UP001152797">
    <property type="component" value="Unassembled WGS sequence"/>
</dbReference>
<evidence type="ECO:0000313" key="2">
    <source>
        <dbReference type="EMBL" id="CAI4020537.1"/>
    </source>
</evidence>
<organism evidence="2">
    <name type="scientific">Cladocopium goreaui</name>
    <dbReference type="NCBI Taxonomy" id="2562237"/>
    <lineage>
        <taxon>Eukaryota</taxon>
        <taxon>Sar</taxon>
        <taxon>Alveolata</taxon>
        <taxon>Dinophyceae</taxon>
        <taxon>Suessiales</taxon>
        <taxon>Symbiodiniaceae</taxon>
        <taxon>Cladocopium</taxon>
    </lineage>
</organism>
<dbReference type="EMBL" id="CAMXCT020006817">
    <property type="protein sequence ID" value="CAL1173912.1"/>
    <property type="molecule type" value="Genomic_DNA"/>
</dbReference>
<feature type="compositionally biased region" description="Low complexity" evidence="1">
    <location>
        <begin position="594"/>
        <end position="612"/>
    </location>
</feature>
<feature type="compositionally biased region" description="Basic residues" evidence="1">
    <location>
        <begin position="1005"/>
        <end position="1015"/>
    </location>
</feature>
<sequence>MSTMSICADNIGGRGLHRFKAGLHLPRHGIILQHLLQRVDVISLRDPRLEAVERSLDVAMALGGPSSGPRFPWETNPFLRDVLGPPEVPWLKPPAMMRSMNYVPSTLQPVRAKMTVPERKAQVRHTVHQHVSQAADQARSSLLLKWAELFMIMPEDTLPGKMLLECADDELKVMTTLNDLFVTKATSTLRTRVGSLGMYYAWLLHTYPDEPVYPLTESKLYAYACECRQMGQSASRVDTLLGTLKYVGEAFKFPGAIDSAGSERVKGASHQMILTRQPRSRADMLVPTMLCWLEIACFSVADDYDRMIAGLCLFCCYGRLRCSDANRTRHGTLIGRFFEGALSRTKTAKSKEKATSFIPLIVPSFGLLGKPWFLEFVKARSNLGLRDIPSLESQAHDLDFVLVPEKGSLGYETQNPIGSVELTDRLLSLLGSGFSQDDLYGIRSHSLKATLLAWMNTWGCDLTTSELLGYHVNKEHSSALNYTRDCLSEPIRRLVDMMKQVHDGVYVPGAARDSLFPPALQRKPLTRQFLEKTGLDVLDAARIFQEDAWFPTTAAMREADGRFVVLKSQTPFPDVGLVEYLKPTEEFPLRGLASSDDLVSDDSSSSDSSDSTAKSDCEFSHAYIDAYHEGSAGGLRGRAIPAEKSAMVPRGKSTESAARFDQVNMLDSSAVFESRAEQIGVLPDELRHIKEANVNTFGKFAFAANYTPGQADEQPLMLLISRVCDADPPPSERVPLVRRLFYESYTLANADLRSRIEQREGDPPRCLAQAERASRYADQVARLSGLDLTGELEPSHGLIDVVFQMVEENQMRYIRWEQCTKRDQELMGIKVDPTWKPDSQGIIRQVKVESEIKADTSSDLRLRYALQRRSLAIDQSRLCNYDKLEKWSNILLEAYSKTPIAGYQKVSIEQIQQADLELWKLVIKQTRAGIRPVGGKMPVEEAVESIINLPEVRLHLQPLPAGTKRKLEMDDDTKPSQPKSKSSSADTERLKKTIENLQGQVRNMQKGRGKGKSSGRKGNQSSRSMIRMPVEPIGQNAMTKDNEPICFSFNLRGCKNASAGGKCEKGVVLFLHCAPPCGTASRARERKLSWRLRAAGVHEPKPLRSGLHPEGLPHLRSTDLKRVQTANAIYRNICILLRAAHEDLCLHEVKFQQCMHGGRRDKWTSLYVNHAYFDHMAVECDQQHDHLPWGVAISSKGHRFNTAEEAEYPQLMCSRISEAIHKAAQALGAQNVSAVSSKRRKAIPLAMAQAGKQPRGNRFPEVLPEFREVCELSFTLPRTKPVPRKLQSHECDLLGVQGGAKLLTCVQAGSVSDVSKNADETPRSCKVGIYRTPDEFVEAALRLSHPFDGSSYVDDAVKRNIFELYTLGAKGVKDKRLQAFAYYKRRQLELQSRENALHAMLEPARANIVKDKRFLLFSEMAKDAGVVDDSLLEDLLAGFSLIGQSGCSSLFLEEDTLPAMSREQLMKSSRWSRKMVAAKGMDSHAEGLNVVEETWATTMDEVQRGWLQGPFSQDEIRQRLGPLFVASPRFGLMQGEKCRPIDDMSISLVNAAFAAAYKLDLDGVDGISVMARTMIEAVADDGTVELELSDGSVMKGYLHPSFSVASARQLAGRTLDLEAAYKQLLVRESSLWCSALQVRRPSGSNAYFISQVLPFGASASVYAFNRVSRALHCVGTRLFSLVWSNYYDDFPQLDVAMAGEDATTTAEGLMDLLGWRYSKKENKRLPMSLSFSALGVVFDFQAAQEGKVIVRNKESRAEQIYEEITKILQLGTFTSAQAASLRALLNPGIVSELEWAKAFVLGAHPRVLCAHSSENKVVMFTDAFLAEDDTLAGIGMVAYAVRQGRVAKKFYMSERVPPDVLKEMQSVTSKVIAALELYAAVASVELLAEELRGRRAFIFVDNEAARANLISMSSGVEVHAKFFAVKQIRSVTIPPETRCCASYVSDRSSGAFSSGNSQGLKAMSAAVCAICHIRIIGELFSLCPVSATRQACEDCEASSLAQLQVKRAGIPKVCEYQGHVFTCCHDSTFTGLTHMSCDSNSDDFVCTDSSLAFFSTEFKVPLTLYCGPNGCGGVSVTASNNLRLTVTINNQGSAPKSIKMSEGCLVLKCYEEDCRLNHQILDRIDLQLGSKASCMAVNYGDKLPAACQDKKALSCGTDLAA</sequence>
<name>A0A9P1GTJ1_9DINO</name>
<feature type="compositionally biased region" description="Basic and acidic residues" evidence="1">
    <location>
        <begin position="965"/>
        <end position="974"/>
    </location>
</feature>